<organism evidence="1 2">
    <name type="scientific">Eleusine coracana subsp. coracana</name>
    <dbReference type="NCBI Taxonomy" id="191504"/>
    <lineage>
        <taxon>Eukaryota</taxon>
        <taxon>Viridiplantae</taxon>
        <taxon>Streptophyta</taxon>
        <taxon>Embryophyta</taxon>
        <taxon>Tracheophyta</taxon>
        <taxon>Spermatophyta</taxon>
        <taxon>Magnoliopsida</taxon>
        <taxon>Liliopsida</taxon>
        <taxon>Poales</taxon>
        <taxon>Poaceae</taxon>
        <taxon>PACMAD clade</taxon>
        <taxon>Chloridoideae</taxon>
        <taxon>Cynodonteae</taxon>
        <taxon>Eleusininae</taxon>
        <taxon>Eleusine</taxon>
    </lineage>
</organism>
<dbReference type="Proteomes" id="UP001054889">
    <property type="component" value="Unassembled WGS sequence"/>
</dbReference>
<accession>A0AAV5DBR7</accession>
<reference evidence="1" key="1">
    <citation type="journal article" date="2018" name="DNA Res.">
        <title>Multiple hybrid de novo genome assembly of finger millet, an orphan allotetraploid crop.</title>
        <authorList>
            <person name="Hatakeyama M."/>
            <person name="Aluri S."/>
            <person name="Balachadran M.T."/>
            <person name="Sivarajan S.R."/>
            <person name="Patrignani A."/>
            <person name="Gruter S."/>
            <person name="Poveda L."/>
            <person name="Shimizu-Inatsugi R."/>
            <person name="Baeten J."/>
            <person name="Francoijs K.J."/>
            <person name="Nataraja K.N."/>
            <person name="Reddy Y.A.N."/>
            <person name="Phadnis S."/>
            <person name="Ravikumar R.L."/>
            <person name="Schlapbach R."/>
            <person name="Sreeman S.M."/>
            <person name="Shimizu K.K."/>
        </authorList>
    </citation>
    <scope>NUCLEOTIDE SEQUENCE</scope>
</reference>
<reference evidence="1" key="2">
    <citation type="submission" date="2021-12" db="EMBL/GenBank/DDBJ databases">
        <title>Resequencing data analysis of finger millet.</title>
        <authorList>
            <person name="Hatakeyama M."/>
            <person name="Aluri S."/>
            <person name="Balachadran M.T."/>
            <person name="Sivarajan S.R."/>
            <person name="Poveda L."/>
            <person name="Shimizu-Inatsugi R."/>
            <person name="Schlapbach R."/>
            <person name="Sreeman S.M."/>
            <person name="Shimizu K.K."/>
        </authorList>
    </citation>
    <scope>NUCLEOTIDE SEQUENCE</scope>
</reference>
<comment type="caution">
    <text evidence="1">The sequence shown here is derived from an EMBL/GenBank/DDBJ whole genome shotgun (WGS) entry which is preliminary data.</text>
</comment>
<evidence type="ECO:0000313" key="1">
    <source>
        <dbReference type="EMBL" id="GJN07967.1"/>
    </source>
</evidence>
<keyword evidence="2" id="KW-1185">Reference proteome</keyword>
<proteinExistence type="predicted"/>
<name>A0AAV5DBR7_ELECO</name>
<dbReference type="EMBL" id="BQKI01000015">
    <property type="protein sequence ID" value="GJN07967.1"/>
    <property type="molecule type" value="Genomic_DNA"/>
</dbReference>
<dbReference type="AlphaFoldDB" id="A0AAV5DBR7"/>
<sequence>MPWQHVSTARSRSPASLRPACYIRPFAARPHELAEQPAAASRRSRRRLLPSSKIYRGLIFFGSGALHSGCGLEDLACDDEIPLQLGLAIDLCTSAMAHRQVDLMSSGSTVASKVSCSAGNNGSFPPCLLPGFLGFPVVFVNFHLFKAIVRSPASSIFSGIGGGSLP</sequence>
<protein>
    <submittedName>
        <fullName evidence="1">Uncharacterized protein</fullName>
    </submittedName>
</protein>
<gene>
    <name evidence="1" type="primary">ga25848</name>
    <name evidence="1" type="ORF">PR202_ga25848</name>
</gene>
<evidence type="ECO:0000313" key="2">
    <source>
        <dbReference type="Proteomes" id="UP001054889"/>
    </source>
</evidence>